<proteinExistence type="predicted"/>
<comment type="caution">
    <text evidence="1">The sequence shown here is derived from an EMBL/GenBank/DDBJ whole genome shotgun (WGS) entry which is preliminary data.</text>
</comment>
<dbReference type="InterPro" id="IPR015943">
    <property type="entry name" value="WD40/YVTN_repeat-like_dom_sf"/>
</dbReference>
<dbReference type="Gene3D" id="2.130.10.10">
    <property type="entry name" value="YVTN repeat-like/Quinoprotein amine dehydrogenase"/>
    <property type="match status" value="1"/>
</dbReference>
<dbReference type="EMBL" id="CAICTM010000608">
    <property type="protein sequence ID" value="CAB9513742.1"/>
    <property type="molecule type" value="Genomic_DNA"/>
</dbReference>
<evidence type="ECO:0000313" key="2">
    <source>
        <dbReference type="Proteomes" id="UP001153069"/>
    </source>
</evidence>
<name>A0A9N8E365_9STRA</name>
<protein>
    <submittedName>
        <fullName evidence="1">Uncharacterized protein</fullName>
    </submittedName>
</protein>
<organism evidence="1 2">
    <name type="scientific">Seminavis robusta</name>
    <dbReference type="NCBI Taxonomy" id="568900"/>
    <lineage>
        <taxon>Eukaryota</taxon>
        <taxon>Sar</taxon>
        <taxon>Stramenopiles</taxon>
        <taxon>Ochrophyta</taxon>
        <taxon>Bacillariophyta</taxon>
        <taxon>Bacillariophyceae</taxon>
        <taxon>Bacillariophycidae</taxon>
        <taxon>Naviculales</taxon>
        <taxon>Naviculaceae</taxon>
        <taxon>Seminavis</taxon>
    </lineage>
</organism>
<gene>
    <name evidence="1" type="ORF">SEMRO_609_G175060.1</name>
</gene>
<evidence type="ECO:0000313" key="1">
    <source>
        <dbReference type="EMBL" id="CAB9513742.1"/>
    </source>
</evidence>
<keyword evidence="2" id="KW-1185">Reference proteome</keyword>
<dbReference type="SUPFAM" id="SSF82171">
    <property type="entry name" value="DPP6 N-terminal domain-like"/>
    <property type="match status" value="1"/>
</dbReference>
<dbReference type="AlphaFoldDB" id="A0A9N8E365"/>
<accession>A0A9N8E365</accession>
<dbReference type="Proteomes" id="UP001153069">
    <property type="component" value="Unassembled WGS sequence"/>
</dbReference>
<sequence>MPPFPVEIFARVFPFVSDDPTTWYNLAQTNGQLHGISKALGGPFKWPDTLVSWEDDDDDPSEHYVHQVKFSQDGRYMAIMLRVYENPQAVQYHRVVRVLDMREKTNNNICQPIQDLPMGRSTPFTAYCGNYFVACEPRRVRVFELDAQLNCYHQIQELPSVDRIVGIQCYHDEQQDPKIALQTENATHGGQAQNDNVNGATCTLTVWGLLNGQFQREIPYHGSANFCISNDDRVFACIDREQDGRPVTVIYFGGNDDRISNNTRQHDDYHGQARTYTMDLPGNPRRHWIDTCKFSPDGQRLAVLTELYIFQLDTSVEPPEWIHGAGIAPDGCTFSGQLQYSPDSQRIMAHARTPWDNVYRNDNHQEHLNTIQVWDAPLMQLQATKGFHDLVGSVGLSSDGKFVIVIQGDATDVFRSAIARIVTRYVAAMEDYNPYPESGAHDIDDLLVVT</sequence>
<reference evidence="1" key="1">
    <citation type="submission" date="2020-06" db="EMBL/GenBank/DDBJ databases">
        <authorList>
            <consortium name="Plant Systems Biology data submission"/>
        </authorList>
    </citation>
    <scope>NUCLEOTIDE SEQUENCE</scope>
    <source>
        <strain evidence="1">D6</strain>
    </source>
</reference>